<dbReference type="EMBL" id="AWUE01019996">
    <property type="protein sequence ID" value="OMO70428.1"/>
    <property type="molecule type" value="Genomic_DNA"/>
</dbReference>
<dbReference type="CDD" id="cd19907">
    <property type="entry name" value="DSRM_AtDRB-like_rpt1"/>
    <property type="match status" value="1"/>
</dbReference>
<name>A0A1R3HJE7_9ROSI</name>
<sequence>MYKTKLQEFCQKKAWQLPEYNVKKEGEDHNPRFQATVIVNGIPFQSQNPARSSKQAQNDAAQLALLHLASPPAPPPPTLLPTASPVTKFALPLNFVDWTSNPVLGSSYAIADSGSSIANRTLHPERQEANQNSHVNETAYICKDNARSNDIRHLYKTLLQNFAQKRNLMLPSYSCEFEGPPHATRFKCKVTINGQTYETLEFFPTIKEAEHAAAKIALSALSPGSFQEEDISFYKNLLQELIQKEGCPLPVYTTTRSGEAHNPTFVSVVEVKGEVFRGQEAKTKKLAEVLAAKVAYMKLNDCKSNRGLTVMTPAYQERKVPVLSSPHSPSNVNADNQQNVSPKAGTILNPSSSSGKDQHEDIDGPFSDFPQPEMTTDWPSSSTSSNLSDPPAPEDNLSTLNLPSNHSATSNLDSDSVTKRPLPMSNLSCNRVVVRPRVENMEIPAGSTVDPRSDDTWFAVKFESQPDR</sequence>
<feature type="compositionally biased region" description="Low complexity" evidence="4">
    <location>
        <begin position="375"/>
        <end position="389"/>
    </location>
</feature>
<proteinExistence type="predicted"/>
<reference evidence="7" key="1">
    <citation type="submission" date="2013-09" db="EMBL/GenBank/DDBJ databases">
        <title>Corchorus olitorius genome sequencing.</title>
        <authorList>
            <person name="Alam M."/>
            <person name="Haque M.S."/>
            <person name="Islam M.S."/>
            <person name="Emdad E.M."/>
            <person name="Islam M.M."/>
            <person name="Ahmed B."/>
            <person name="Halim A."/>
            <person name="Hossen Q.M.M."/>
            <person name="Hossain M.Z."/>
            <person name="Ahmed R."/>
            <person name="Khan M.M."/>
            <person name="Islam R."/>
            <person name="Rashid M.M."/>
            <person name="Khan S.A."/>
            <person name="Rahman M.S."/>
            <person name="Alam M."/>
            <person name="Yahiya A.S."/>
            <person name="Khan M.S."/>
            <person name="Azam M.S."/>
            <person name="Haque T."/>
            <person name="Lashkar M.Z.H."/>
            <person name="Akhand A.I."/>
            <person name="Morshed G."/>
            <person name="Roy S."/>
            <person name="Uddin K.S."/>
            <person name="Rabeya T."/>
            <person name="Hossain A.S."/>
            <person name="Chowdhury A."/>
            <person name="Snigdha A.R."/>
            <person name="Mortoza M.S."/>
            <person name="Matin S.A."/>
            <person name="Hoque S.M.E."/>
            <person name="Islam M.K."/>
            <person name="Roy D.K."/>
            <person name="Haider R."/>
            <person name="Moosa M.M."/>
            <person name="Elias S.M."/>
            <person name="Hasan A.M."/>
            <person name="Jahan S."/>
            <person name="Shafiuddin M."/>
            <person name="Mahmood N."/>
            <person name="Shommy N.S."/>
        </authorList>
    </citation>
    <scope>NUCLEOTIDE SEQUENCE [LARGE SCALE GENOMIC DNA]</scope>
    <source>
        <strain evidence="7">cv. O-4</strain>
    </source>
</reference>
<feature type="domain" description="DRBM" evidence="5">
    <location>
        <begin position="154"/>
        <end position="223"/>
    </location>
</feature>
<evidence type="ECO:0000256" key="3">
    <source>
        <dbReference type="PROSITE-ProRule" id="PRU00266"/>
    </source>
</evidence>
<dbReference type="Gene3D" id="3.30.160.20">
    <property type="match status" value="3"/>
</dbReference>
<keyword evidence="1" id="KW-0677">Repeat</keyword>
<evidence type="ECO:0000256" key="2">
    <source>
        <dbReference type="ARBA" id="ARBA00022884"/>
    </source>
</evidence>
<evidence type="ECO:0000256" key="4">
    <source>
        <dbReference type="SAM" id="MobiDB-lite"/>
    </source>
</evidence>
<dbReference type="SMART" id="SM00358">
    <property type="entry name" value="DSRM"/>
    <property type="match status" value="3"/>
</dbReference>
<evidence type="ECO:0000256" key="1">
    <source>
        <dbReference type="ARBA" id="ARBA00022737"/>
    </source>
</evidence>
<gene>
    <name evidence="6" type="ORF">COLO4_28606</name>
</gene>
<comment type="caution">
    <text evidence="6">The sequence shown here is derived from an EMBL/GenBank/DDBJ whole genome shotgun (WGS) entry which is preliminary data.</text>
</comment>
<protein>
    <submittedName>
        <fullName evidence="6">Double-stranded RNA-binding protein</fullName>
    </submittedName>
</protein>
<evidence type="ECO:0000313" key="7">
    <source>
        <dbReference type="Proteomes" id="UP000187203"/>
    </source>
</evidence>
<keyword evidence="2 3" id="KW-0694">RNA-binding</keyword>
<feature type="domain" description="DRBM" evidence="5">
    <location>
        <begin position="1"/>
        <end position="70"/>
    </location>
</feature>
<dbReference type="Proteomes" id="UP000187203">
    <property type="component" value="Unassembled WGS sequence"/>
</dbReference>
<dbReference type="STRING" id="93759.A0A1R3HJE7"/>
<dbReference type="InterPro" id="IPR014720">
    <property type="entry name" value="dsRBD_dom"/>
</dbReference>
<dbReference type="OrthoDB" id="5988181at2759"/>
<dbReference type="Pfam" id="PF00035">
    <property type="entry name" value="dsrm"/>
    <property type="match status" value="3"/>
</dbReference>
<dbReference type="AlphaFoldDB" id="A0A1R3HJE7"/>
<organism evidence="6 7">
    <name type="scientific">Corchorus olitorius</name>
    <dbReference type="NCBI Taxonomy" id="93759"/>
    <lineage>
        <taxon>Eukaryota</taxon>
        <taxon>Viridiplantae</taxon>
        <taxon>Streptophyta</taxon>
        <taxon>Embryophyta</taxon>
        <taxon>Tracheophyta</taxon>
        <taxon>Spermatophyta</taxon>
        <taxon>Magnoliopsida</taxon>
        <taxon>eudicotyledons</taxon>
        <taxon>Gunneridae</taxon>
        <taxon>Pentapetalae</taxon>
        <taxon>rosids</taxon>
        <taxon>malvids</taxon>
        <taxon>Malvales</taxon>
        <taxon>Malvaceae</taxon>
        <taxon>Grewioideae</taxon>
        <taxon>Apeibeae</taxon>
        <taxon>Corchorus</taxon>
    </lineage>
</organism>
<accession>A0A1R3HJE7</accession>
<dbReference type="SUPFAM" id="SSF54768">
    <property type="entry name" value="dsRNA-binding domain-like"/>
    <property type="match status" value="3"/>
</dbReference>
<feature type="region of interest" description="Disordered" evidence="4">
    <location>
        <begin position="322"/>
        <end position="424"/>
    </location>
</feature>
<keyword evidence="7" id="KW-1185">Reference proteome</keyword>
<dbReference type="PROSITE" id="PS50137">
    <property type="entry name" value="DS_RBD"/>
    <property type="match status" value="3"/>
</dbReference>
<dbReference type="PANTHER" id="PTHR46031:SF16">
    <property type="entry name" value="DOUBLE-STRANDED RNA-BINDING PROTEIN 4"/>
    <property type="match status" value="1"/>
</dbReference>
<feature type="compositionally biased region" description="Polar residues" evidence="4">
    <location>
        <begin position="396"/>
        <end position="415"/>
    </location>
</feature>
<feature type="domain" description="DRBM" evidence="5">
    <location>
        <begin position="233"/>
        <end position="301"/>
    </location>
</feature>
<dbReference type="GO" id="GO:0003725">
    <property type="term" value="F:double-stranded RNA binding"/>
    <property type="evidence" value="ECO:0007669"/>
    <property type="project" value="InterPro"/>
</dbReference>
<dbReference type="PANTHER" id="PTHR46031">
    <property type="match status" value="1"/>
</dbReference>
<dbReference type="InterPro" id="IPR044450">
    <property type="entry name" value="AtDRB-like_DSRM_1"/>
</dbReference>
<feature type="compositionally biased region" description="Polar residues" evidence="4">
    <location>
        <begin position="325"/>
        <end position="341"/>
    </location>
</feature>
<evidence type="ECO:0000259" key="5">
    <source>
        <dbReference type="PROSITE" id="PS50137"/>
    </source>
</evidence>
<evidence type="ECO:0000313" key="6">
    <source>
        <dbReference type="EMBL" id="OMO70428.1"/>
    </source>
</evidence>